<dbReference type="Gene3D" id="3.40.50.12780">
    <property type="entry name" value="N-terminal domain of ligase-like"/>
    <property type="match status" value="1"/>
</dbReference>
<dbReference type="Pfam" id="PF00501">
    <property type="entry name" value="AMP-binding"/>
    <property type="match status" value="1"/>
</dbReference>
<feature type="domain" description="Acetyl-coenzyme A synthetase N-terminal" evidence="10">
    <location>
        <begin position="22"/>
        <end position="71"/>
    </location>
</feature>
<evidence type="ECO:0000259" key="10">
    <source>
        <dbReference type="Pfam" id="PF16177"/>
    </source>
</evidence>
<comment type="caution">
    <text evidence="11">The sequence shown here is derived from an EMBL/GenBank/DDBJ whole genome shotgun (WGS) entry which is preliminary data.</text>
</comment>
<evidence type="ECO:0000256" key="2">
    <source>
        <dbReference type="ARBA" id="ARBA00013275"/>
    </source>
</evidence>
<name>A0ABU7U2G6_9PROT</name>
<organism evidence="11 12">
    <name type="scientific">Sorlinia euscelidii</name>
    <dbReference type="NCBI Taxonomy" id="3081148"/>
    <lineage>
        <taxon>Bacteria</taxon>
        <taxon>Pseudomonadati</taxon>
        <taxon>Pseudomonadota</taxon>
        <taxon>Alphaproteobacteria</taxon>
        <taxon>Acetobacterales</taxon>
        <taxon>Acetobacteraceae</taxon>
        <taxon>Sorlinia</taxon>
    </lineage>
</organism>
<evidence type="ECO:0000259" key="9">
    <source>
        <dbReference type="Pfam" id="PF13193"/>
    </source>
</evidence>
<gene>
    <name evidence="11" type="ORF">DOFOFD_05380</name>
</gene>
<dbReference type="EC" id="6.2.1.1" evidence="2 7"/>
<evidence type="ECO:0000256" key="6">
    <source>
        <dbReference type="ARBA" id="ARBA00022990"/>
    </source>
</evidence>
<keyword evidence="5" id="KW-0067">ATP-binding</keyword>
<dbReference type="Pfam" id="PF16177">
    <property type="entry name" value="ACAS_N"/>
    <property type="match status" value="1"/>
</dbReference>
<dbReference type="Proteomes" id="UP001312908">
    <property type="component" value="Unassembled WGS sequence"/>
</dbReference>
<dbReference type="InterPro" id="IPR020845">
    <property type="entry name" value="AMP-binding_CS"/>
</dbReference>
<dbReference type="Pfam" id="PF13193">
    <property type="entry name" value="AMP-binding_C"/>
    <property type="match status" value="1"/>
</dbReference>
<dbReference type="SUPFAM" id="SSF56801">
    <property type="entry name" value="Acetyl-CoA synthetase-like"/>
    <property type="match status" value="1"/>
</dbReference>
<dbReference type="EMBL" id="JAWJZY010000002">
    <property type="protein sequence ID" value="MEE8658438.1"/>
    <property type="molecule type" value="Genomic_DNA"/>
</dbReference>
<evidence type="ECO:0000256" key="1">
    <source>
        <dbReference type="ARBA" id="ARBA00006432"/>
    </source>
</evidence>
<comment type="similarity">
    <text evidence="1">Belongs to the ATP-dependent AMP-binding enzyme family.</text>
</comment>
<accession>A0ABU7U2G6</accession>
<dbReference type="Gene3D" id="3.30.300.30">
    <property type="match status" value="1"/>
</dbReference>
<dbReference type="InterPro" id="IPR045851">
    <property type="entry name" value="AMP-bd_C_sf"/>
</dbReference>
<dbReference type="InterPro" id="IPR011904">
    <property type="entry name" value="Ac_CoA_lig"/>
</dbReference>
<dbReference type="RefSeq" id="WP_394819368.1">
    <property type="nucleotide sequence ID" value="NZ_JAWJZY010000002.1"/>
</dbReference>
<evidence type="ECO:0000256" key="7">
    <source>
        <dbReference type="NCBIfam" id="TIGR02188"/>
    </source>
</evidence>
<keyword evidence="6" id="KW-0007">Acetylation</keyword>
<keyword evidence="12" id="KW-1185">Reference proteome</keyword>
<evidence type="ECO:0000313" key="12">
    <source>
        <dbReference type="Proteomes" id="UP001312908"/>
    </source>
</evidence>
<dbReference type="PANTHER" id="PTHR24095:SF14">
    <property type="entry name" value="ACETYL-COENZYME A SYNTHETASE 1"/>
    <property type="match status" value="1"/>
</dbReference>
<protein>
    <recommendedName>
        <fullName evidence="2 7">Acetate--CoA ligase</fullName>
        <ecNumber evidence="2 7">6.2.1.1</ecNumber>
    </recommendedName>
</protein>
<keyword evidence="3" id="KW-0436">Ligase</keyword>
<evidence type="ECO:0000256" key="4">
    <source>
        <dbReference type="ARBA" id="ARBA00022741"/>
    </source>
</evidence>
<reference evidence="11 12" key="1">
    <citation type="submission" date="2023-10" db="EMBL/GenBank/DDBJ databases">
        <title>Sorlinia euscelidii gen. nov., sp. nov., an acetic acid bacteria isolated from the gut of Euscelidius variegatus emitter.</title>
        <authorList>
            <person name="Michoud G."/>
            <person name="Marasco R."/>
            <person name="Seferji K."/>
            <person name="Gonella E."/>
            <person name="Garuglieri E."/>
            <person name="Alma A."/>
            <person name="Mapelli F."/>
            <person name="Borin S."/>
            <person name="Daffonchio D."/>
            <person name="Crotti E."/>
        </authorList>
    </citation>
    <scope>NUCLEOTIDE SEQUENCE [LARGE SCALE GENOMIC DNA]</scope>
    <source>
        <strain evidence="11 12">EV16P</strain>
    </source>
</reference>
<evidence type="ECO:0000313" key="11">
    <source>
        <dbReference type="EMBL" id="MEE8658438.1"/>
    </source>
</evidence>
<sequence>MTSTAAHNHEAPEHLPPIFRWHEMQQRAALDPDAHWMDLAMRLAWFTAPTEALNAAGRWFDGGKLNACYNAVDRHLEMRGDQLALIWQGESPEEKRELTYRALHREVCRMANVLMRFGVKEGDRVAIHLPAIAEGVIAMLACARIGAIHMVLFGGFSAEAIADRIADADAKLIITADVGRRGPKRVPFKKTIDAALTHLPPDQIDTILVMSVTHEDVPMQEGRDHLLAPLISAAPDTLPCVTRDANDPLFLLYTSGSTGKPKGVIHGTGGYLTWASFTQNVVFDHREGDIFWCTADLGWITGHSYVAYGPLCNGGTILIYEGMPSYPDPGQWWRVIEKYRVTSFYTSPTVIRALMREGDDVPGACDLNSLRVLGSVGEPISREAWEWFYRVIGRNRCHVVDTWWQTETGGIMISPVPGIVEGEPSAATLPLPGIDAVLLGADGREIKGEGEGVLCMRRPWPGRALSIWKNDALFQKIYLAPYPGYYFTGDGARRDGNGHYWITGRVDDVINVSGHRIGSAEIEDVLADDRDIAECAAIGIPHPMKGQAVVVFIVPRDTARADMLPEHARQIVSRRIGRYAVPEHIYVVHDLPKTRSGKNVRRLLRKIASGEKDGFGDLSTLSDPECIERLLEATPM</sequence>
<dbReference type="InterPro" id="IPR042099">
    <property type="entry name" value="ANL_N_sf"/>
</dbReference>
<dbReference type="PANTHER" id="PTHR24095">
    <property type="entry name" value="ACETYL-COENZYME A SYNTHETASE"/>
    <property type="match status" value="1"/>
</dbReference>
<dbReference type="PROSITE" id="PS00455">
    <property type="entry name" value="AMP_BINDING"/>
    <property type="match status" value="1"/>
</dbReference>
<evidence type="ECO:0000259" key="8">
    <source>
        <dbReference type="Pfam" id="PF00501"/>
    </source>
</evidence>
<dbReference type="InterPro" id="IPR032387">
    <property type="entry name" value="ACAS_N"/>
</dbReference>
<feature type="domain" description="AMP-binding enzyme C-terminal" evidence="9">
    <location>
        <begin position="521"/>
        <end position="598"/>
    </location>
</feature>
<dbReference type="InterPro" id="IPR000873">
    <property type="entry name" value="AMP-dep_synth/lig_dom"/>
</dbReference>
<dbReference type="NCBIfam" id="TIGR02188">
    <property type="entry name" value="Ac_CoA_lig_AcsA"/>
    <property type="match status" value="1"/>
</dbReference>
<feature type="domain" description="AMP-dependent synthetase/ligase" evidence="8">
    <location>
        <begin position="73"/>
        <end position="460"/>
    </location>
</feature>
<evidence type="ECO:0000256" key="3">
    <source>
        <dbReference type="ARBA" id="ARBA00022598"/>
    </source>
</evidence>
<evidence type="ECO:0000256" key="5">
    <source>
        <dbReference type="ARBA" id="ARBA00022840"/>
    </source>
</evidence>
<dbReference type="InterPro" id="IPR025110">
    <property type="entry name" value="AMP-bd_C"/>
</dbReference>
<proteinExistence type="inferred from homology"/>
<dbReference type="NCBIfam" id="NF001208">
    <property type="entry name" value="PRK00174.1"/>
    <property type="match status" value="1"/>
</dbReference>
<keyword evidence="4" id="KW-0547">Nucleotide-binding</keyword>